<dbReference type="STRING" id="84035.SAMN05660742_110127"/>
<proteinExistence type="predicted"/>
<dbReference type="Proteomes" id="UP000199662">
    <property type="component" value="Unassembled WGS sequence"/>
</dbReference>
<gene>
    <name evidence="2" type="ORF">SAMN05660742_110127</name>
</gene>
<keyword evidence="1" id="KW-0472">Membrane</keyword>
<accession>A0A1H6ZW62</accession>
<evidence type="ECO:0000313" key="2">
    <source>
        <dbReference type="EMBL" id="SEJ56886.1"/>
    </source>
</evidence>
<keyword evidence="1" id="KW-1133">Transmembrane helix</keyword>
<name>A0A1H6ZW62_9FIRM</name>
<protein>
    <submittedName>
        <fullName evidence="2">Uncharacterized protein</fullName>
    </submittedName>
</protein>
<keyword evidence="1" id="KW-0812">Transmembrane</keyword>
<reference evidence="2 3" key="1">
    <citation type="submission" date="2016-10" db="EMBL/GenBank/DDBJ databases">
        <authorList>
            <person name="de Groot N.N."/>
        </authorList>
    </citation>
    <scope>NUCLEOTIDE SEQUENCE [LARGE SCALE GENOMIC DNA]</scope>
    <source>
        <strain evidence="2 3">DSM 2179</strain>
    </source>
</reference>
<sequence length="46" mass="4986">MDGAVLKSVTMMAIALPTMFIVIGVFMLATTLLHKAFPASDDEEEE</sequence>
<organism evidence="2 3">
    <name type="scientific">Propionispira arboris</name>
    <dbReference type="NCBI Taxonomy" id="84035"/>
    <lineage>
        <taxon>Bacteria</taxon>
        <taxon>Bacillati</taxon>
        <taxon>Bacillota</taxon>
        <taxon>Negativicutes</taxon>
        <taxon>Selenomonadales</taxon>
        <taxon>Selenomonadaceae</taxon>
        <taxon>Propionispira</taxon>
    </lineage>
</organism>
<evidence type="ECO:0000256" key="1">
    <source>
        <dbReference type="SAM" id="Phobius"/>
    </source>
</evidence>
<dbReference type="RefSeq" id="WP_177177559.1">
    <property type="nucleotide sequence ID" value="NZ_FNZK01000010.1"/>
</dbReference>
<dbReference type="AlphaFoldDB" id="A0A1H6ZW62"/>
<feature type="transmembrane region" description="Helical" evidence="1">
    <location>
        <begin position="12"/>
        <end position="33"/>
    </location>
</feature>
<dbReference type="EMBL" id="FNZK01000010">
    <property type="protein sequence ID" value="SEJ56886.1"/>
    <property type="molecule type" value="Genomic_DNA"/>
</dbReference>
<evidence type="ECO:0000313" key="3">
    <source>
        <dbReference type="Proteomes" id="UP000199662"/>
    </source>
</evidence>
<keyword evidence="3" id="KW-1185">Reference proteome</keyword>